<dbReference type="Proteomes" id="UP001142055">
    <property type="component" value="Chromosome 2"/>
</dbReference>
<evidence type="ECO:0000256" key="4">
    <source>
        <dbReference type="ARBA" id="ARBA00016856"/>
    </source>
</evidence>
<dbReference type="Gene3D" id="1.10.10.1440">
    <property type="entry name" value="PHAX RNA-binding domain"/>
    <property type="match status" value="1"/>
</dbReference>
<feature type="domain" description="Phosphorylated adapter RNA export protein RNA-binding" evidence="12">
    <location>
        <begin position="138"/>
        <end position="218"/>
    </location>
</feature>
<dbReference type="InterPro" id="IPR019385">
    <property type="entry name" value="PHAX_RNA-binding_domain"/>
</dbReference>
<evidence type="ECO:0000256" key="11">
    <source>
        <dbReference type="SAM" id="MobiDB-lite"/>
    </source>
</evidence>
<evidence type="ECO:0000256" key="1">
    <source>
        <dbReference type="ARBA" id="ARBA00004123"/>
    </source>
</evidence>
<evidence type="ECO:0000313" key="14">
    <source>
        <dbReference type="Proteomes" id="UP001142055"/>
    </source>
</evidence>
<keyword evidence="6" id="KW-0963">Cytoplasm</keyword>
<evidence type="ECO:0000256" key="2">
    <source>
        <dbReference type="ARBA" id="ARBA00004496"/>
    </source>
</evidence>
<dbReference type="AlphaFoldDB" id="A0A9Q0M597"/>
<evidence type="ECO:0000256" key="5">
    <source>
        <dbReference type="ARBA" id="ARBA00022448"/>
    </source>
</evidence>
<dbReference type="GO" id="GO:0005737">
    <property type="term" value="C:cytoplasm"/>
    <property type="evidence" value="ECO:0007669"/>
    <property type="project" value="UniProtKB-SubCell"/>
</dbReference>
<dbReference type="GO" id="GO:0015031">
    <property type="term" value="P:protein transport"/>
    <property type="evidence" value="ECO:0007669"/>
    <property type="project" value="UniProtKB-KW"/>
</dbReference>
<evidence type="ECO:0000256" key="9">
    <source>
        <dbReference type="ARBA" id="ARBA00023242"/>
    </source>
</evidence>
<evidence type="ECO:0000259" key="12">
    <source>
        <dbReference type="Pfam" id="PF10258"/>
    </source>
</evidence>
<keyword evidence="14" id="KW-1185">Reference proteome</keyword>
<proteinExistence type="inferred from homology"/>
<keyword evidence="5" id="KW-0813">Transport</keyword>
<accession>A0A9Q0M597</accession>
<evidence type="ECO:0000256" key="3">
    <source>
        <dbReference type="ARBA" id="ARBA00006094"/>
    </source>
</evidence>
<organism evidence="13 14">
    <name type="scientific">Blomia tropicalis</name>
    <name type="common">Mite</name>
    <dbReference type="NCBI Taxonomy" id="40697"/>
    <lineage>
        <taxon>Eukaryota</taxon>
        <taxon>Metazoa</taxon>
        <taxon>Ecdysozoa</taxon>
        <taxon>Arthropoda</taxon>
        <taxon>Chelicerata</taxon>
        <taxon>Arachnida</taxon>
        <taxon>Acari</taxon>
        <taxon>Acariformes</taxon>
        <taxon>Sarcoptiformes</taxon>
        <taxon>Astigmata</taxon>
        <taxon>Glycyphagoidea</taxon>
        <taxon>Echimyopodidae</taxon>
        <taxon>Blomia</taxon>
    </lineage>
</organism>
<evidence type="ECO:0000256" key="10">
    <source>
        <dbReference type="ARBA" id="ARBA00030834"/>
    </source>
</evidence>
<evidence type="ECO:0000313" key="13">
    <source>
        <dbReference type="EMBL" id="KAJ6219420.1"/>
    </source>
</evidence>
<keyword evidence="9" id="KW-0539">Nucleus</keyword>
<feature type="region of interest" description="Disordered" evidence="11">
    <location>
        <begin position="228"/>
        <end position="263"/>
    </location>
</feature>
<gene>
    <name evidence="13" type="ORF">RDWZM_005232</name>
</gene>
<dbReference type="OMA" id="KNEACIT"/>
<evidence type="ECO:0000256" key="8">
    <source>
        <dbReference type="ARBA" id="ARBA00022927"/>
    </source>
</evidence>
<comment type="caution">
    <text evidence="13">The sequence shown here is derived from an EMBL/GenBank/DDBJ whole genome shotgun (WGS) entry which is preliminary data.</text>
</comment>
<protein>
    <recommendedName>
        <fullName evidence="4">Phosphorylated adapter RNA export protein</fullName>
    </recommendedName>
    <alternativeName>
        <fullName evidence="10">RNA U small nuclear RNA export adapter protein</fullName>
    </alternativeName>
</protein>
<reference evidence="13" key="1">
    <citation type="submission" date="2022-12" db="EMBL/GenBank/DDBJ databases">
        <title>Genome assemblies of Blomia tropicalis.</title>
        <authorList>
            <person name="Cui Y."/>
        </authorList>
    </citation>
    <scope>NUCLEOTIDE SEQUENCE</scope>
    <source>
        <tissue evidence="13">Adult mites</tissue>
    </source>
</reference>
<dbReference type="InterPro" id="IPR039047">
    <property type="entry name" value="PHAX"/>
</dbReference>
<dbReference type="InterPro" id="IPR038092">
    <property type="entry name" value="PHAX_RNA-binding_sf"/>
</dbReference>
<evidence type="ECO:0000256" key="6">
    <source>
        <dbReference type="ARBA" id="ARBA00022490"/>
    </source>
</evidence>
<feature type="region of interest" description="Disordered" evidence="11">
    <location>
        <begin position="1"/>
        <end position="26"/>
    </location>
</feature>
<comment type="subcellular location">
    <subcellularLocation>
        <location evidence="2">Cytoplasm</location>
    </subcellularLocation>
    <subcellularLocation>
        <location evidence="1">Nucleus</location>
    </subcellularLocation>
</comment>
<keyword evidence="8" id="KW-0653">Protein transport</keyword>
<dbReference type="GO" id="GO:0005634">
    <property type="term" value="C:nucleus"/>
    <property type="evidence" value="ECO:0007669"/>
    <property type="project" value="UniProtKB-SubCell"/>
</dbReference>
<dbReference type="GO" id="GO:0006408">
    <property type="term" value="P:snRNA export from nucleus"/>
    <property type="evidence" value="ECO:0007669"/>
    <property type="project" value="InterPro"/>
</dbReference>
<dbReference type="Pfam" id="PF10258">
    <property type="entry name" value="PHAX_RNA-bd"/>
    <property type="match status" value="1"/>
</dbReference>
<dbReference type="FunFam" id="1.10.10.1440:FF:000001">
    <property type="entry name" value="phosphorylated adapter RNA export protein-like"/>
    <property type="match status" value="1"/>
</dbReference>
<keyword evidence="7" id="KW-0694">RNA-binding</keyword>
<name>A0A9Q0M597_BLOTA</name>
<feature type="compositionally biased region" description="Basic residues" evidence="11">
    <location>
        <begin position="248"/>
        <end position="263"/>
    </location>
</feature>
<sequence length="263" mass="30434">MSTTFAFQKLAPSDDESDGDNSNENKVLNLNVSCNESIEETVTNDGNVDIKMSKKLELIEPRKNLKKKFSIWSEVLMEEELAETVNSSLKVKQRKSKYKDLDDFSSLSKENGLHKFGLPKKSNKAKRRLKKKEFKFRVANDIAKQLKEERIDIIQRVVEIVGEEKARRLTAEVLDIESAGGMMTGDQSRRRSPGGVFFYLVKNEACITDEQKQDIFCDEIVKNNNRNRKKVRRQKLKQTCGKRDNKNNKNKNKKKKKKKNTKK</sequence>
<comment type="similarity">
    <text evidence="3">Belongs to the PHAX family.</text>
</comment>
<evidence type="ECO:0000256" key="7">
    <source>
        <dbReference type="ARBA" id="ARBA00022884"/>
    </source>
</evidence>
<dbReference type="PANTHER" id="PTHR13135">
    <property type="entry name" value="CYTOSOLIC RESINIFERATOXIN BINDING PROTEIN RBP-26"/>
    <property type="match status" value="1"/>
</dbReference>
<dbReference type="PANTHER" id="PTHR13135:SF0">
    <property type="entry name" value="PHOSPHORYLATED ADAPTER RNA EXPORT PROTEIN"/>
    <property type="match status" value="1"/>
</dbReference>
<dbReference type="EMBL" id="JAPWDV010000002">
    <property type="protein sequence ID" value="KAJ6219420.1"/>
    <property type="molecule type" value="Genomic_DNA"/>
</dbReference>
<dbReference type="GO" id="GO:0003723">
    <property type="term" value="F:RNA binding"/>
    <property type="evidence" value="ECO:0007669"/>
    <property type="project" value="UniProtKB-KW"/>
</dbReference>